<dbReference type="AlphaFoldDB" id="A0ABD5U4D7"/>
<keyword evidence="5" id="KW-1185">Reference proteome</keyword>
<evidence type="ECO:0000256" key="2">
    <source>
        <dbReference type="ARBA" id="ARBA00023163"/>
    </source>
</evidence>
<protein>
    <submittedName>
        <fullName evidence="4">Helix-turn-helix domain-containing protein</fullName>
    </submittedName>
</protein>
<feature type="domain" description="HTH bat-type" evidence="3">
    <location>
        <begin position="188"/>
        <end position="239"/>
    </location>
</feature>
<name>A0ABD5U4D7_9EURY</name>
<evidence type="ECO:0000313" key="4">
    <source>
        <dbReference type="EMBL" id="MFC6825933.1"/>
    </source>
</evidence>
<dbReference type="InterPro" id="IPR036388">
    <property type="entry name" value="WH-like_DNA-bd_sf"/>
</dbReference>
<reference evidence="4 5" key="1">
    <citation type="journal article" date="2019" name="Int. J. Syst. Evol. Microbiol.">
        <title>The Global Catalogue of Microorganisms (GCM) 10K type strain sequencing project: providing services to taxonomists for standard genome sequencing and annotation.</title>
        <authorList>
            <consortium name="The Broad Institute Genomics Platform"/>
            <consortium name="The Broad Institute Genome Sequencing Center for Infectious Disease"/>
            <person name="Wu L."/>
            <person name="Ma J."/>
        </authorList>
    </citation>
    <scope>NUCLEOTIDE SEQUENCE [LARGE SCALE GENOMIC DNA]</scope>
    <source>
        <strain evidence="4 5">YIM 94188</strain>
    </source>
</reference>
<dbReference type="PANTHER" id="PTHR34236">
    <property type="entry name" value="DIMETHYL SULFOXIDE REDUCTASE TRANSCRIPTIONAL ACTIVATOR"/>
    <property type="match status" value="1"/>
</dbReference>
<dbReference type="Proteomes" id="UP001596408">
    <property type="component" value="Unassembled WGS sequence"/>
</dbReference>
<evidence type="ECO:0000313" key="5">
    <source>
        <dbReference type="Proteomes" id="UP001596408"/>
    </source>
</evidence>
<dbReference type="EMBL" id="JBHSXH010000015">
    <property type="protein sequence ID" value="MFC6825933.1"/>
    <property type="molecule type" value="Genomic_DNA"/>
</dbReference>
<keyword evidence="2" id="KW-0804">Transcription</keyword>
<comment type="caution">
    <text evidence="4">The sequence shown here is derived from an EMBL/GenBank/DDBJ whole genome shotgun (WGS) entry which is preliminary data.</text>
</comment>
<dbReference type="Pfam" id="PF04967">
    <property type="entry name" value="HTH_10"/>
    <property type="match status" value="1"/>
</dbReference>
<dbReference type="RefSeq" id="WP_379696783.1">
    <property type="nucleotide sequence ID" value="NZ_JBHSXH010000015.1"/>
</dbReference>
<dbReference type="SUPFAM" id="SSF88659">
    <property type="entry name" value="Sigma3 and sigma4 domains of RNA polymerase sigma factors"/>
    <property type="match status" value="1"/>
</dbReference>
<evidence type="ECO:0000259" key="3">
    <source>
        <dbReference type="Pfam" id="PF04967"/>
    </source>
</evidence>
<proteinExistence type="predicted"/>
<organism evidence="4 5">
    <name type="scientific">Halopelagius fulvigenes</name>
    <dbReference type="NCBI Taxonomy" id="1198324"/>
    <lineage>
        <taxon>Archaea</taxon>
        <taxon>Methanobacteriati</taxon>
        <taxon>Methanobacteriota</taxon>
        <taxon>Stenosarchaea group</taxon>
        <taxon>Halobacteria</taxon>
        <taxon>Halobacteriales</taxon>
        <taxon>Haloferacaceae</taxon>
    </lineage>
</organism>
<evidence type="ECO:0000256" key="1">
    <source>
        <dbReference type="ARBA" id="ARBA00023015"/>
    </source>
</evidence>
<keyword evidence="1" id="KW-0805">Transcription regulation</keyword>
<accession>A0ABD5U4D7</accession>
<sequence length="249" mass="27748">MSARTATATGTRLTLDLWHPNCWAIEATDRLPGGILAHAIYNAPETLGNGETVNGLFTAYGETADEVERLLDAIEESDRAGEVRELQERFGRSAARVAPGRVAREFFLEYDPGEMICPVLLRNGFVHSAPSRIEGGREYWKVCFAGERSEIEEKLDAVREESGAEISVARIASSDTVEPERERRLGTLTPTQRDVFELAREEGYYQWPRGISARELAAELDISKTTLLEHLRKAEAKLLDPDAESNRLS</sequence>
<dbReference type="InterPro" id="IPR007050">
    <property type="entry name" value="HTH_bacterioopsin"/>
</dbReference>
<dbReference type="PANTHER" id="PTHR34236:SF1">
    <property type="entry name" value="DIMETHYL SULFOXIDE REDUCTASE TRANSCRIPTIONAL ACTIVATOR"/>
    <property type="match status" value="1"/>
</dbReference>
<dbReference type="Gene3D" id="1.10.10.10">
    <property type="entry name" value="Winged helix-like DNA-binding domain superfamily/Winged helix DNA-binding domain"/>
    <property type="match status" value="1"/>
</dbReference>
<dbReference type="InterPro" id="IPR013324">
    <property type="entry name" value="RNA_pol_sigma_r3/r4-like"/>
</dbReference>
<gene>
    <name evidence="4" type="ORF">ACFQEV_13145</name>
</gene>